<reference evidence="2" key="2">
    <citation type="submission" date="2023-01" db="EMBL/GenBank/DDBJ databases">
        <title>Draft genome sequence of Sneathiella chinensis strain NBRC 103408.</title>
        <authorList>
            <person name="Sun Q."/>
            <person name="Mori K."/>
        </authorList>
    </citation>
    <scope>NUCLEOTIDE SEQUENCE</scope>
    <source>
        <strain evidence="2">NBRC 103408</strain>
    </source>
</reference>
<proteinExistence type="predicted"/>
<organism evidence="2 3">
    <name type="scientific">Sneathiella chinensis</name>
    <dbReference type="NCBI Taxonomy" id="349750"/>
    <lineage>
        <taxon>Bacteria</taxon>
        <taxon>Pseudomonadati</taxon>
        <taxon>Pseudomonadota</taxon>
        <taxon>Alphaproteobacteria</taxon>
        <taxon>Sneathiellales</taxon>
        <taxon>Sneathiellaceae</taxon>
        <taxon>Sneathiella</taxon>
    </lineage>
</organism>
<accession>A0ABQ5U200</accession>
<dbReference type="InterPro" id="IPR038404">
    <property type="entry name" value="TRAP_DctP_sf"/>
</dbReference>
<reference evidence="2" key="1">
    <citation type="journal article" date="2014" name="Int. J. Syst. Evol. Microbiol.">
        <title>Complete genome of a new Firmicutes species belonging to the dominant human colonic microbiota ('Ruminococcus bicirculans') reveals two chromosomes and a selective capacity to utilize plant glucans.</title>
        <authorList>
            <consortium name="NISC Comparative Sequencing Program"/>
            <person name="Wegmann U."/>
            <person name="Louis P."/>
            <person name="Goesmann A."/>
            <person name="Henrissat B."/>
            <person name="Duncan S.H."/>
            <person name="Flint H.J."/>
        </authorList>
    </citation>
    <scope>NUCLEOTIDE SEQUENCE</scope>
    <source>
        <strain evidence="2">NBRC 103408</strain>
    </source>
</reference>
<dbReference type="CDD" id="cd13666">
    <property type="entry name" value="PBP2_TRAP_DctP_like_1"/>
    <property type="match status" value="1"/>
</dbReference>
<dbReference type="PANTHER" id="PTHR33376:SF15">
    <property type="entry name" value="BLL6794 PROTEIN"/>
    <property type="match status" value="1"/>
</dbReference>
<dbReference type="PANTHER" id="PTHR33376">
    <property type="match status" value="1"/>
</dbReference>
<protein>
    <submittedName>
        <fullName evidence="2">C4-dicarboxylate ABC transporter</fullName>
    </submittedName>
</protein>
<dbReference type="Pfam" id="PF03480">
    <property type="entry name" value="DctP"/>
    <property type="match status" value="1"/>
</dbReference>
<keyword evidence="3" id="KW-1185">Reference proteome</keyword>
<evidence type="ECO:0000313" key="2">
    <source>
        <dbReference type="EMBL" id="GLQ05894.1"/>
    </source>
</evidence>
<comment type="caution">
    <text evidence="2">The sequence shown here is derived from an EMBL/GenBank/DDBJ whole genome shotgun (WGS) entry which is preliminary data.</text>
</comment>
<dbReference type="Proteomes" id="UP001161409">
    <property type="component" value="Unassembled WGS sequence"/>
</dbReference>
<gene>
    <name evidence="2" type="ORF">GCM10007924_11150</name>
</gene>
<evidence type="ECO:0000256" key="1">
    <source>
        <dbReference type="ARBA" id="ARBA00022729"/>
    </source>
</evidence>
<dbReference type="NCBIfam" id="NF037995">
    <property type="entry name" value="TRAP_S1"/>
    <property type="match status" value="1"/>
</dbReference>
<dbReference type="Gene3D" id="3.40.190.170">
    <property type="entry name" value="Bacterial extracellular solute-binding protein, family 7"/>
    <property type="match status" value="1"/>
</dbReference>
<keyword evidence="1" id="KW-0732">Signal</keyword>
<name>A0ABQ5U200_9PROT</name>
<dbReference type="InterPro" id="IPR018389">
    <property type="entry name" value="DctP_fam"/>
</dbReference>
<sequence>MNFLMGFNQTETGEGMGNLVKNLIAGTLAVSTVMGAGLASAETIKGNIFFPDTHPLAQFGYLEWAKILEQESKGELTAKVYTGTVLLPPRSGMSGVRDGIVDVGYHAATYTPAELPITNAVQEMGLNYSDPLVMIAAATDFNMTNPDALSQWQKAGMVFTGGYSTPPYNLMCRMPVRSLSDLKGKRLRTAGAAMSRWVEEVGAVPVNIPSSEMYQGVEKGTLDCAVNVANDLKSRSLWDVAKHTTMAPLGLFWSGPMWGFNQERWDGLSAEQRAAVLRTNAKSMAMLYVGYQASIQQALDEAESHGVTIYQPSGDMLSSIEKFAEANLGQVYATAKEKYGVENPEEVLGRFDQKVKKWESLFAAVDRKDADAIAAIIQTNLYDGIDTSTYGVR</sequence>
<evidence type="ECO:0000313" key="3">
    <source>
        <dbReference type="Proteomes" id="UP001161409"/>
    </source>
</evidence>
<dbReference type="EMBL" id="BSNF01000001">
    <property type="protein sequence ID" value="GLQ05894.1"/>
    <property type="molecule type" value="Genomic_DNA"/>
</dbReference>